<dbReference type="InterPro" id="IPR050766">
    <property type="entry name" value="Bact_Lucif_Oxidored"/>
</dbReference>
<organism evidence="2 3">
    <name type="scientific">Occultella glacieicola</name>
    <dbReference type="NCBI Taxonomy" id="2518684"/>
    <lineage>
        <taxon>Bacteria</taxon>
        <taxon>Bacillati</taxon>
        <taxon>Actinomycetota</taxon>
        <taxon>Actinomycetes</taxon>
        <taxon>Micrococcales</taxon>
        <taxon>Ruaniaceae</taxon>
        <taxon>Occultella</taxon>
    </lineage>
</organism>
<dbReference type="Gene3D" id="3.20.20.30">
    <property type="entry name" value="Luciferase-like domain"/>
    <property type="match status" value="2"/>
</dbReference>
<comment type="caution">
    <text evidence="2">The sequence shown here is derived from an EMBL/GenBank/DDBJ whole genome shotgun (WGS) entry which is preliminary data.</text>
</comment>
<protein>
    <submittedName>
        <fullName evidence="2">LLM class F420-dependent oxidoreductase</fullName>
    </submittedName>
</protein>
<dbReference type="Pfam" id="PF00296">
    <property type="entry name" value="Bac_luciferase"/>
    <property type="match status" value="1"/>
</dbReference>
<keyword evidence="3" id="KW-1185">Reference proteome</keyword>
<accession>A0ABY2EDH2</accession>
<dbReference type="InterPro" id="IPR036661">
    <property type="entry name" value="Luciferase-like_sf"/>
</dbReference>
<dbReference type="PANTHER" id="PTHR30137">
    <property type="entry name" value="LUCIFERASE-LIKE MONOOXYGENASE"/>
    <property type="match status" value="1"/>
</dbReference>
<proteinExistence type="predicted"/>
<dbReference type="EMBL" id="SMNA01000001">
    <property type="protein sequence ID" value="TDE98887.1"/>
    <property type="molecule type" value="Genomic_DNA"/>
</dbReference>
<evidence type="ECO:0000313" key="2">
    <source>
        <dbReference type="EMBL" id="TDE98887.1"/>
    </source>
</evidence>
<dbReference type="InterPro" id="IPR019922">
    <property type="entry name" value="Lucif-like_OxRdatse_MSMEG_4141"/>
</dbReference>
<dbReference type="PANTHER" id="PTHR30137:SF18">
    <property type="entry name" value="CONSERVED PROTEIN"/>
    <property type="match status" value="1"/>
</dbReference>
<sequence>MTLELGRYGVWLGAPKVDAILAGEVERLGYGTLWLGGINDSELAAPEVVLAGTSSITVATGIVNIWATDAERTARSYARLAHTFGDRFVLGVGIGHPENTSEYASPYDTTVGYLDTLAAQGVPTARTVLAALGPRVLGLARSRTAGAHPYLTIPAHTRRAREILGEGPVLAPEQKVVLETDPERARAVAREFLAPYLGLSNYLRMLRDVGFAEADLADGGSDALVDQLVLHGDAVTVAAGLRAHRDAGADHVAVQPLTDPVRTLGELAPLLDL</sequence>
<evidence type="ECO:0000313" key="3">
    <source>
        <dbReference type="Proteomes" id="UP000504882"/>
    </source>
</evidence>
<gene>
    <name evidence="2" type="ORF">EXU48_01425</name>
</gene>
<dbReference type="Proteomes" id="UP000504882">
    <property type="component" value="Unassembled WGS sequence"/>
</dbReference>
<feature type="domain" description="Luciferase-like" evidence="1">
    <location>
        <begin position="22"/>
        <end position="108"/>
    </location>
</feature>
<dbReference type="InterPro" id="IPR011251">
    <property type="entry name" value="Luciferase-like_dom"/>
</dbReference>
<name>A0ABY2EDH2_9MICO</name>
<dbReference type="SUPFAM" id="SSF51679">
    <property type="entry name" value="Bacterial luciferase-like"/>
    <property type="match status" value="1"/>
</dbReference>
<evidence type="ECO:0000259" key="1">
    <source>
        <dbReference type="Pfam" id="PF00296"/>
    </source>
</evidence>
<dbReference type="RefSeq" id="WP_133105789.1">
    <property type="nucleotide sequence ID" value="NZ_SMNA01000001.1"/>
</dbReference>
<dbReference type="NCBIfam" id="TIGR03620">
    <property type="entry name" value="F420_MSMEG_4141"/>
    <property type="match status" value="1"/>
</dbReference>
<reference evidence="2 3" key="1">
    <citation type="submission" date="2019-03" db="EMBL/GenBank/DDBJ databases">
        <title>Genomic features of bacteria from cold environments.</title>
        <authorList>
            <person name="Shen L."/>
        </authorList>
    </citation>
    <scope>NUCLEOTIDE SEQUENCE [LARGE SCALE GENOMIC DNA]</scope>
    <source>
        <strain evidence="3">T3246-1</strain>
    </source>
</reference>